<evidence type="ECO:0000313" key="3">
    <source>
        <dbReference type="EMBL" id="TVU23706.1"/>
    </source>
</evidence>
<dbReference type="GO" id="GO:0019005">
    <property type="term" value="C:SCF ubiquitin ligase complex"/>
    <property type="evidence" value="ECO:0007669"/>
    <property type="project" value="TreeGrafter"/>
</dbReference>
<feature type="non-terminal residue" evidence="3">
    <location>
        <position position="1"/>
    </location>
</feature>
<dbReference type="InterPro" id="IPR032675">
    <property type="entry name" value="LRR_dom_sf"/>
</dbReference>
<accession>A0A5J9UJG6</accession>
<dbReference type="Pfam" id="PF13516">
    <property type="entry name" value="LRR_6"/>
    <property type="match status" value="3"/>
</dbReference>
<dbReference type="GO" id="GO:0031146">
    <property type="term" value="P:SCF-dependent proteasomal ubiquitin-dependent protein catabolic process"/>
    <property type="evidence" value="ECO:0007669"/>
    <property type="project" value="TreeGrafter"/>
</dbReference>
<dbReference type="InterPro" id="IPR057207">
    <property type="entry name" value="FBXL15_LRR"/>
</dbReference>
<reference evidence="3 4" key="1">
    <citation type="journal article" date="2019" name="Sci. Rep.">
        <title>A high-quality genome of Eragrostis curvula grass provides insights into Poaceae evolution and supports new strategies to enhance forage quality.</title>
        <authorList>
            <person name="Carballo J."/>
            <person name="Santos B.A.C.M."/>
            <person name="Zappacosta D."/>
            <person name="Garbus I."/>
            <person name="Selva J.P."/>
            <person name="Gallo C.A."/>
            <person name="Diaz A."/>
            <person name="Albertini E."/>
            <person name="Caccamo M."/>
            <person name="Echenique V."/>
        </authorList>
    </citation>
    <scope>NUCLEOTIDE SEQUENCE [LARGE SCALE GENOMIC DNA]</scope>
    <source>
        <strain evidence="4">cv. Victoria</strain>
        <tissue evidence="3">Leaf</tissue>
    </source>
</reference>
<comment type="caution">
    <text evidence="3">The sequence shown here is derived from an EMBL/GenBank/DDBJ whole genome shotgun (WGS) entry which is preliminary data.</text>
</comment>
<dbReference type="AlphaFoldDB" id="A0A5J9UJG6"/>
<sequence>MSQHRDSGNGVGSSGTTVSALSQDLLAHALSTVTDPRDRKSCRLVSRAFAQAESASRRAARPLRRESLAPHAPPLPFPHIPRPLRVRGLDDAALASIALFSTGGETPLAVRRVCLARATGVGWRGLEAVATLCGGRLEAVDLAHCVNAGDREVAALAAAAGGLRELQLDKCLAVTDVGLAKVAVGCPRLERLSLKWCREISDIGVDLLAKKCRHLRSLDISYLKVTNETLRSLSTLENLEHLAMVSCSFIDDDGLELLSTGASNSLKEVETCFLSKLLTIKDTLTVLRLDGLEVFSSSLQAIGDSCKNLVEIGLSKCSSVTDAGVASLVNHCKYLRTIDLTCCNLLTDGALAAIAENCRRLECIRLESCPFVSEKGLERIGTLCAHLKEIDLTDCCINDAALQHLSWCSELLTLKLGLCSSISDKGLAYISSNCGKLMELDLYRCTAVTDDGLAALTSGCKKIRMLNLRYCDQITDAGLKHLSSLEELTNLEMRCLARITGIGIASIASGCTNLVELDLKRCYSVDDASIWAVARYSQNLRQLDISYCQITGLGLCQLLSSLRCLQDLKMVHLSWVSIEGFELALRAACGRLKKVKMLGGLRSVLSPELLQMLQACGCRVRWIDKPLHLSRCSELLTLKLGLCSSISDKGLAYISSNCGKLLELDLYRCTAVTDDGLAALAGGCKKIRVLNLRYCDQITDAGLKHLSSLEELTNLEMRCLARITGIGIASLASGCTNLVELDLKRCYSVDDASIWAVARYSQNLRQLDISYCQITGLGLCQLLSSLRCLQDLKMVHLSWVSIEGFEMALRAACGRLKKVKMLGGLRSVLSPELLQMLQGSGCRVRWIGKPLVYKG</sequence>
<gene>
    <name evidence="3" type="ORF">EJB05_26085</name>
</gene>
<dbReference type="InterPro" id="IPR006553">
    <property type="entry name" value="Leu-rich_rpt_Cys-con_subtyp"/>
</dbReference>
<dbReference type="FunFam" id="3.80.10.10:FF:000276">
    <property type="entry name" value="F-box/LRR-repeat protein 3"/>
    <property type="match status" value="2"/>
</dbReference>
<dbReference type="Gene3D" id="3.80.10.10">
    <property type="entry name" value="Ribonuclease Inhibitor"/>
    <property type="match status" value="5"/>
</dbReference>
<evidence type="ECO:0000259" key="2">
    <source>
        <dbReference type="Pfam" id="PF25372"/>
    </source>
</evidence>
<dbReference type="SUPFAM" id="SSF52047">
    <property type="entry name" value="RNI-like"/>
    <property type="match status" value="4"/>
</dbReference>
<feature type="domain" description="F-box/LRR-repeat protein 15-like leucin rich repeat" evidence="2">
    <location>
        <begin position="298"/>
        <end position="561"/>
    </location>
</feature>
<evidence type="ECO:0000313" key="4">
    <source>
        <dbReference type="Proteomes" id="UP000324897"/>
    </source>
</evidence>
<name>A0A5J9UJG6_9POAL</name>
<dbReference type="PANTHER" id="PTHR13318">
    <property type="entry name" value="PARTNER OF PAIRED, ISOFORM B-RELATED"/>
    <property type="match status" value="1"/>
</dbReference>
<protein>
    <recommendedName>
        <fullName evidence="2">F-box/LRR-repeat protein 15-like leucin rich repeat domain-containing protein</fullName>
    </recommendedName>
</protein>
<feature type="region of interest" description="Disordered" evidence="1">
    <location>
        <begin position="56"/>
        <end position="76"/>
    </location>
</feature>
<evidence type="ECO:0000256" key="1">
    <source>
        <dbReference type="SAM" id="MobiDB-lite"/>
    </source>
</evidence>
<dbReference type="Gene3D" id="1.20.1280.50">
    <property type="match status" value="1"/>
</dbReference>
<dbReference type="InterPro" id="IPR001611">
    <property type="entry name" value="Leu-rich_rpt"/>
</dbReference>
<proteinExistence type="predicted"/>
<organism evidence="3 4">
    <name type="scientific">Eragrostis curvula</name>
    <name type="common">weeping love grass</name>
    <dbReference type="NCBI Taxonomy" id="38414"/>
    <lineage>
        <taxon>Eukaryota</taxon>
        <taxon>Viridiplantae</taxon>
        <taxon>Streptophyta</taxon>
        <taxon>Embryophyta</taxon>
        <taxon>Tracheophyta</taxon>
        <taxon>Spermatophyta</taxon>
        <taxon>Magnoliopsida</taxon>
        <taxon>Liliopsida</taxon>
        <taxon>Poales</taxon>
        <taxon>Poaceae</taxon>
        <taxon>PACMAD clade</taxon>
        <taxon>Chloridoideae</taxon>
        <taxon>Eragrostideae</taxon>
        <taxon>Eragrostidinae</taxon>
        <taxon>Eragrostis</taxon>
    </lineage>
</organism>
<dbReference type="EMBL" id="RWGY01000013">
    <property type="protein sequence ID" value="TVU23706.1"/>
    <property type="molecule type" value="Genomic_DNA"/>
</dbReference>
<dbReference type="Gramene" id="TVU23706">
    <property type="protein sequence ID" value="TVU23706"/>
    <property type="gene ID" value="EJB05_26085"/>
</dbReference>
<dbReference type="PANTHER" id="PTHR13318:SF272">
    <property type="entry name" value="OS12G0552700 PROTEIN"/>
    <property type="match status" value="1"/>
</dbReference>
<dbReference type="OrthoDB" id="423607at2759"/>
<dbReference type="Proteomes" id="UP000324897">
    <property type="component" value="Chromosome 2"/>
</dbReference>
<keyword evidence="4" id="KW-1185">Reference proteome</keyword>
<dbReference type="Pfam" id="PF25372">
    <property type="entry name" value="DUF7885"/>
    <property type="match status" value="1"/>
</dbReference>
<dbReference type="SMART" id="SM00367">
    <property type="entry name" value="LRR_CC"/>
    <property type="match status" value="21"/>
</dbReference>